<dbReference type="EMBL" id="CADCSZ010000157">
    <property type="protein sequence ID" value="CAA9255573.1"/>
    <property type="molecule type" value="Genomic_DNA"/>
</dbReference>
<sequence>MTFEVVLSDDTVEEVDHADSFQQEGPMTTFFGTDGRRGTLDCWSLKVASYRTDRIVKIRRRFPPAPPGARPLAS</sequence>
<protein>
    <submittedName>
        <fullName evidence="1">Uncharacterized protein</fullName>
    </submittedName>
</protein>
<gene>
    <name evidence="1" type="ORF">AVDCRST_MAG76-2543</name>
</gene>
<proteinExistence type="predicted"/>
<evidence type="ECO:0000313" key="1">
    <source>
        <dbReference type="EMBL" id="CAA9255573.1"/>
    </source>
</evidence>
<dbReference type="AlphaFoldDB" id="A0A6J4IP30"/>
<accession>A0A6J4IP30</accession>
<name>A0A6J4IP30_9ACTN</name>
<organism evidence="1">
    <name type="scientific">uncultured Acidimicrobiales bacterium</name>
    <dbReference type="NCBI Taxonomy" id="310071"/>
    <lineage>
        <taxon>Bacteria</taxon>
        <taxon>Bacillati</taxon>
        <taxon>Actinomycetota</taxon>
        <taxon>Acidimicrobiia</taxon>
        <taxon>Acidimicrobiales</taxon>
        <taxon>environmental samples</taxon>
    </lineage>
</organism>
<reference evidence="1" key="1">
    <citation type="submission" date="2020-02" db="EMBL/GenBank/DDBJ databases">
        <authorList>
            <person name="Meier V. D."/>
        </authorList>
    </citation>
    <scope>NUCLEOTIDE SEQUENCE</scope>
    <source>
        <strain evidence="1">AVDCRST_MAG76</strain>
    </source>
</reference>